<dbReference type="PANTHER" id="PTHR33164:SF103">
    <property type="entry name" value="REGULATORY PROTEIN MARR"/>
    <property type="match status" value="1"/>
</dbReference>
<keyword evidence="3" id="KW-1185">Reference proteome</keyword>
<dbReference type="GO" id="GO:0003677">
    <property type="term" value="F:DNA binding"/>
    <property type="evidence" value="ECO:0007669"/>
    <property type="project" value="UniProtKB-KW"/>
</dbReference>
<dbReference type="GO" id="GO:0003700">
    <property type="term" value="F:DNA-binding transcription factor activity"/>
    <property type="evidence" value="ECO:0007669"/>
    <property type="project" value="InterPro"/>
</dbReference>
<evidence type="ECO:0000313" key="3">
    <source>
        <dbReference type="Proteomes" id="UP000572635"/>
    </source>
</evidence>
<evidence type="ECO:0000259" key="1">
    <source>
        <dbReference type="PROSITE" id="PS50995"/>
    </source>
</evidence>
<organism evidence="2 3">
    <name type="scientific">Nocardiopsis composta</name>
    <dbReference type="NCBI Taxonomy" id="157465"/>
    <lineage>
        <taxon>Bacteria</taxon>
        <taxon>Bacillati</taxon>
        <taxon>Actinomycetota</taxon>
        <taxon>Actinomycetes</taxon>
        <taxon>Streptosporangiales</taxon>
        <taxon>Nocardiopsidaceae</taxon>
        <taxon>Nocardiopsis</taxon>
    </lineage>
</organism>
<keyword evidence="2" id="KW-0238">DNA-binding</keyword>
<dbReference type="GO" id="GO:0006950">
    <property type="term" value="P:response to stress"/>
    <property type="evidence" value="ECO:0007669"/>
    <property type="project" value="TreeGrafter"/>
</dbReference>
<name>A0A7W8QQK6_9ACTN</name>
<dbReference type="SUPFAM" id="SSF46785">
    <property type="entry name" value="Winged helix' DNA-binding domain"/>
    <property type="match status" value="1"/>
</dbReference>
<dbReference type="RefSeq" id="WP_221331648.1">
    <property type="nucleotide sequence ID" value="NZ_BAAAJD010000074.1"/>
</dbReference>
<reference evidence="2 3" key="1">
    <citation type="submission" date="2020-08" db="EMBL/GenBank/DDBJ databases">
        <title>Sequencing the genomes of 1000 actinobacteria strains.</title>
        <authorList>
            <person name="Klenk H.-P."/>
        </authorList>
    </citation>
    <scope>NUCLEOTIDE SEQUENCE [LARGE SCALE GENOMIC DNA]</scope>
    <source>
        <strain evidence="2 3">DSM 44551</strain>
    </source>
</reference>
<dbReference type="InterPro" id="IPR039422">
    <property type="entry name" value="MarR/SlyA-like"/>
</dbReference>
<dbReference type="Gene3D" id="1.10.10.10">
    <property type="entry name" value="Winged helix-like DNA-binding domain superfamily/Winged helix DNA-binding domain"/>
    <property type="match status" value="1"/>
</dbReference>
<proteinExistence type="predicted"/>
<gene>
    <name evidence="2" type="ORF">HDA36_004851</name>
</gene>
<dbReference type="PROSITE" id="PS50995">
    <property type="entry name" value="HTH_MARR_2"/>
    <property type="match status" value="1"/>
</dbReference>
<evidence type="ECO:0000313" key="2">
    <source>
        <dbReference type="EMBL" id="MBB5434767.1"/>
    </source>
</evidence>
<protein>
    <submittedName>
        <fullName evidence="2">DNA-binding MarR family transcriptional regulator</fullName>
    </submittedName>
</protein>
<feature type="domain" description="HTH marR-type" evidence="1">
    <location>
        <begin position="16"/>
        <end position="145"/>
    </location>
</feature>
<accession>A0A7W8QQK6</accession>
<dbReference type="Pfam" id="PF12802">
    <property type="entry name" value="MarR_2"/>
    <property type="match status" value="1"/>
</dbReference>
<dbReference type="Proteomes" id="UP000572635">
    <property type="component" value="Unassembled WGS sequence"/>
</dbReference>
<dbReference type="AlphaFoldDB" id="A0A7W8QQK6"/>
<dbReference type="SMART" id="SM00347">
    <property type="entry name" value="HTH_MARR"/>
    <property type="match status" value="1"/>
</dbReference>
<sequence length="149" mass="15930">MPEGTDRGASARRPSARDAGEALLRVAHRLESLLAELAAEHGLTALEARTLRALLDGPSQGGLARQLGRAPSGVSVLTRRLEERGLVSRVSSRSDKRVRTARPTEAGLRVIRAIGAGLAERSPLSTRLTDPEVEALYRLLDALDRAPPS</sequence>
<dbReference type="InterPro" id="IPR000835">
    <property type="entry name" value="HTH_MarR-typ"/>
</dbReference>
<dbReference type="InterPro" id="IPR036390">
    <property type="entry name" value="WH_DNA-bd_sf"/>
</dbReference>
<dbReference type="EMBL" id="JACHDB010000001">
    <property type="protein sequence ID" value="MBB5434767.1"/>
    <property type="molecule type" value="Genomic_DNA"/>
</dbReference>
<comment type="caution">
    <text evidence="2">The sequence shown here is derived from an EMBL/GenBank/DDBJ whole genome shotgun (WGS) entry which is preliminary data.</text>
</comment>
<dbReference type="InterPro" id="IPR036388">
    <property type="entry name" value="WH-like_DNA-bd_sf"/>
</dbReference>
<dbReference type="PANTHER" id="PTHR33164">
    <property type="entry name" value="TRANSCRIPTIONAL REGULATOR, MARR FAMILY"/>
    <property type="match status" value="1"/>
</dbReference>